<dbReference type="InterPro" id="IPR036388">
    <property type="entry name" value="WH-like_DNA-bd_sf"/>
</dbReference>
<evidence type="ECO:0000313" key="6">
    <source>
        <dbReference type="Proteomes" id="UP000594015"/>
    </source>
</evidence>
<dbReference type="InterPro" id="IPR028978">
    <property type="entry name" value="Chorismate_lyase_/UTRA_dom_sf"/>
</dbReference>
<dbReference type="GO" id="GO:0003700">
    <property type="term" value="F:DNA-binding transcription factor activity"/>
    <property type="evidence" value="ECO:0007669"/>
    <property type="project" value="InterPro"/>
</dbReference>
<evidence type="ECO:0000259" key="4">
    <source>
        <dbReference type="PROSITE" id="PS50949"/>
    </source>
</evidence>
<evidence type="ECO:0000256" key="1">
    <source>
        <dbReference type="ARBA" id="ARBA00023015"/>
    </source>
</evidence>
<dbReference type="GO" id="GO:0045892">
    <property type="term" value="P:negative regulation of DNA-templated transcription"/>
    <property type="evidence" value="ECO:0007669"/>
    <property type="project" value="TreeGrafter"/>
</dbReference>
<dbReference type="KEGG" id="barh:WN72_14110"/>
<dbReference type="InterPro" id="IPR000524">
    <property type="entry name" value="Tscrpt_reg_HTH_GntR"/>
</dbReference>
<keyword evidence="1" id="KW-0805">Transcription regulation</keyword>
<protein>
    <submittedName>
        <fullName evidence="5">GntR family transcriptional regulator</fullName>
    </submittedName>
</protein>
<feature type="domain" description="HTH gntR-type" evidence="4">
    <location>
        <begin position="9"/>
        <end position="77"/>
    </location>
</feature>
<sequence length="244" mass="27198">MSLVRENATALYQQIADRLRREIADGRFEPSGRLPSEAEIGTRFDVSRVTVRLALEELDRDGLIDRKKGKGTFVAGKQVRHELNVLRSFHETLRRQGLNATMRVTALRVVATPAGLRPLFGSARRECLLLQRLHLIDGEPIAVGRSYLRTDKSDLKRADVERTPTYSVVAALAGIPVIQAKMELGAQISGKELAKALNTEAGAALLTMERTSYFRDGTCAEHSTFFIRPERYKFVLNGIFSETA</sequence>
<keyword evidence="3" id="KW-0804">Transcription</keyword>
<dbReference type="GO" id="GO:0003677">
    <property type="term" value="F:DNA binding"/>
    <property type="evidence" value="ECO:0007669"/>
    <property type="project" value="UniProtKB-KW"/>
</dbReference>
<dbReference type="InterPro" id="IPR011663">
    <property type="entry name" value="UTRA"/>
</dbReference>
<dbReference type="PRINTS" id="PR00035">
    <property type="entry name" value="HTHGNTR"/>
</dbReference>
<gene>
    <name evidence="5" type="ORF">WN72_14110</name>
</gene>
<dbReference type="SMART" id="SM00866">
    <property type="entry name" value="UTRA"/>
    <property type="match status" value="1"/>
</dbReference>
<dbReference type="FunFam" id="1.10.10.10:FF:000079">
    <property type="entry name" value="GntR family transcriptional regulator"/>
    <property type="match status" value="1"/>
</dbReference>
<dbReference type="Proteomes" id="UP000594015">
    <property type="component" value="Chromosome"/>
</dbReference>
<dbReference type="Gene3D" id="1.10.10.10">
    <property type="entry name" value="Winged helix-like DNA-binding domain superfamily/Winged helix DNA-binding domain"/>
    <property type="match status" value="1"/>
</dbReference>
<dbReference type="PANTHER" id="PTHR44846">
    <property type="entry name" value="MANNOSYL-D-GLYCERATE TRANSPORT/METABOLISM SYSTEM REPRESSOR MNGR-RELATED"/>
    <property type="match status" value="1"/>
</dbReference>
<dbReference type="AlphaFoldDB" id="A0AAE7NL12"/>
<dbReference type="SUPFAM" id="SSF64288">
    <property type="entry name" value="Chorismate lyase-like"/>
    <property type="match status" value="1"/>
</dbReference>
<dbReference type="PROSITE" id="PS50949">
    <property type="entry name" value="HTH_GNTR"/>
    <property type="match status" value="1"/>
</dbReference>
<dbReference type="Pfam" id="PF00392">
    <property type="entry name" value="GntR"/>
    <property type="match status" value="1"/>
</dbReference>
<dbReference type="Pfam" id="PF07702">
    <property type="entry name" value="UTRA"/>
    <property type="match status" value="1"/>
</dbReference>
<dbReference type="SMART" id="SM00345">
    <property type="entry name" value="HTH_GNTR"/>
    <property type="match status" value="1"/>
</dbReference>
<dbReference type="SUPFAM" id="SSF46785">
    <property type="entry name" value="Winged helix' DNA-binding domain"/>
    <property type="match status" value="1"/>
</dbReference>
<reference evidence="5 6" key="1">
    <citation type="submission" date="2018-06" db="EMBL/GenBank/DDBJ databases">
        <title>Comparative genomics of Bradyrhizobium nodulating Arachidis hypogaea.</title>
        <authorList>
            <person name="Li Y."/>
        </authorList>
    </citation>
    <scope>NUCLEOTIDE SEQUENCE [LARGE SCALE GENOMIC DNA]</scope>
    <source>
        <strain evidence="5 6">CCBAU 051107</strain>
    </source>
</reference>
<name>A0AAE7NL12_9BRAD</name>
<dbReference type="InterPro" id="IPR050679">
    <property type="entry name" value="Bact_HTH_transcr_reg"/>
</dbReference>
<dbReference type="Gene3D" id="3.40.1410.10">
    <property type="entry name" value="Chorismate lyase-like"/>
    <property type="match status" value="1"/>
</dbReference>
<dbReference type="RefSeq" id="WP_092214425.1">
    <property type="nucleotide sequence ID" value="NZ_CP030050.1"/>
</dbReference>
<keyword evidence="2" id="KW-0238">DNA-binding</keyword>
<dbReference type="InterPro" id="IPR036390">
    <property type="entry name" value="WH_DNA-bd_sf"/>
</dbReference>
<proteinExistence type="predicted"/>
<dbReference type="CDD" id="cd07377">
    <property type="entry name" value="WHTH_GntR"/>
    <property type="match status" value="1"/>
</dbReference>
<dbReference type="PANTHER" id="PTHR44846:SF1">
    <property type="entry name" value="MANNOSYL-D-GLYCERATE TRANSPORT_METABOLISM SYSTEM REPRESSOR MNGR-RELATED"/>
    <property type="match status" value="1"/>
</dbReference>
<dbReference type="EMBL" id="CP030050">
    <property type="protein sequence ID" value="QOZ67317.1"/>
    <property type="molecule type" value="Genomic_DNA"/>
</dbReference>
<accession>A0AAE7NL12</accession>
<evidence type="ECO:0000256" key="2">
    <source>
        <dbReference type="ARBA" id="ARBA00023125"/>
    </source>
</evidence>
<organism evidence="5 6">
    <name type="scientific">Bradyrhizobium arachidis</name>
    <dbReference type="NCBI Taxonomy" id="858423"/>
    <lineage>
        <taxon>Bacteria</taxon>
        <taxon>Pseudomonadati</taxon>
        <taxon>Pseudomonadota</taxon>
        <taxon>Alphaproteobacteria</taxon>
        <taxon>Hyphomicrobiales</taxon>
        <taxon>Nitrobacteraceae</taxon>
        <taxon>Bradyrhizobium</taxon>
    </lineage>
</organism>
<evidence type="ECO:0000256" key="3">
    <source>
        <dbReference type="ARBA" id="ARBA00023163"/>
    </source>
</evidence>
<evidence type="ECO:0000313" key="5">
    <source>
        <dbReference type="EMBL" id="QOZ67317.1"/>
    </source>
</evidence>